<evidence type="ECO:0000313" key="2">
    <source>
        <dbReference type="Proteomes" id="UP000822688"/>
    </source>
</evidence>
<dbReference type="AlphaFoldDB" id="A0A8T0HWH1"/>
<name>A0A8T0HWH1_CERPU</name>
<gene>
    <name evidence="1" type="ORF">KC19_VG326900</name>
</gene>
<accession>A0A8T0HWH1</accession>
<dbReference type="Proteomes" id="UP000822688">
    <property type="component" value="Chromosome V"/>
</dbReference>
<reference evidence="1" key="1">
    <citation type="submission" date="2020-06" db="EMBL/GenBank/DDBJ databases">
        <title>WGS assembly of Ceratodon purpureus strain R40.</title>
        <authorList>
            <person name="Carey S.B."/>
            <person name="Jenkins J."/>
            <person name="Shu S."/>
            <person name="Lovell J.T."/>
            <person name="Sreedasyam A."/>
            <person name="Maumus F."/>
            <person name="Tiley G.P."/>
            <person name="Fernandez-Pozo N."/>
            <person name="Barry K."/>
            <person name="Chen C."/>
            <person name="Wang M."/>
            <person name="Lipzen A."/>
            <person name="Daum C."/>
            <person name="Saski C.A."/>
            <person name="Payton A.C."/>
            <person name="Mcbreen J.C."/>
            <person name="Conrad R.E."/>
            <person name="Kollar L.M."/>
            <person name="Olsson S."/>
            <person name="Huttunen S."/>
            <person name="Landis J.B."/>
            <person name="Wickett N.J."/>
            <person name="Johnson M.G."/>
            <person name="Rensing S.A."/>
            <person name="Grimwood J."/>
            <person name="Schmutz J."/>
            <person name="Mcdaniel S.F."/>
        </authorList>
    </citation>
    <scope>NUCLEOTIDE SEQUENCE</scope>
    <source>
        <strain evidence="1">R40</strain>
    </source>
</reference>
<keyword evidence="2" id="KW-1185">Reference proteome</keyword>
<protein>
    <submittedName>
        <fullName evidence="1">Uncharacterized protein</fullName>
    </submittedName>
</protein>
<sequence length="65" mass="7612">MGTALSLVMLHTPCFHHMARDATPHLKIVYFWTKFLKKTFTIHLCFLLHGLINWTNLMNHSPTSF</sequence>
<comment type="caution">
    <text evidence="1">The sequence shown here is derived from an EMBL/GenBank/DDBJ whole genome shotgun (WGS) entry which is preliminary data.</text>
</comment>
<proteinExistence type="predicted"/>
<evidence type="ECO:0000313" key="1">
    <source>
        <dbReference type="EMBL" id="KAG0575206.1"/>
    </source>
</evidence>
<dbReference type="EMBL" id="CM026426">
    <property type="protein sequence ID" value="KAG0575206.1"/>
    <property type="molecule type" value="Genomic_DNA"/>
</dbReference>
<organism evidence="1 2">
    <name type="scientific">Ceratodon purpureus</name>
    <name type="common">Fire moss</name>
    <name type="synonym">Dicranum purpureum</name>
    <dbReference type="NCBI Taxonomy" id="3225"/>
    <lineage>
        <taxon>Eukaryota</taxon>
        <taxon>Viridiplantae</taxon>
        <taxon>Streptophyta</taxon>
        <taxon>Embryophyta</taxon>
        <taxon>Bryophyta</taxon>
        <taxon>Bryophytina</taxon>
        <taxon>Bryopsida</taxon>
        <taxon>Dicranidae</taxon>
        <taxon>Pseudoditrichales</taxon>
        <taxon>Ditrichaceae</taxon>
        <taxon>Ceratodon</taxon>
    </lineage>
</organism>